<sequence>MVMKVSLNFSRKYVFQSNAPGRATGFQNTSDAPKSCSPWTSFDNGSCITPQTSLLNLLEPGGGEAATSLNSGPPLKGATKHPPVKKSDERLIQRPQVLNPTRSGRITAGRFPEQQTSSQQIVLRVNSQFSKSVRQLNQLASAKYATVSAPTKRGRRIHNASSAVVNRSSISANATQRRRGTECKGTSGPIQLHCLVAKFTHNVSCPVTCSDSIPNLL</sequence>
<evidence type="ECO:0000256" key="1">
    <source>
        <dbReference type="SAM" id="MobiDB-lite"/>
    </source>
</evidence>
<dbReference type="AlphaFoldDB" id="A0A4S2LFN0"/>
<dbReference type="Proteomes" id="UP000308267">
    <property type="component" value="Unassembled WGS sequence"/>
</dbReference>
<dbReference type="EMBL" id="SJOL01008987">
    <property type="protein sequence ID" value="TGZ59177.1"/>
    <property type="molecule type" value="Genomic_DNA"/>
</dbReference>
<feature type="compositionally biased region" description="Polar residues" evidence="1">
    <location>
        <begin position="162"/>
        <end position="175"/>
    </location>
</feature>
<feature type="region of interest" description="Disordered" evidence="1">
    <location>
        <begin position="162"/>
        <end position="186"/>
    </location>
</feature>
<gene>
    <name evidence="2" type="ORF">CRM22_009228</name>
</gene>
<organism evidence="2 3">
    <name type="scientific">Opisthorchis felineus</name>
    <dbReference type="NCBI Taxonomy" id="147828"/>
    <lineage>
        <taxon>Eukaryota</taxon>
        <taxon>Metazoa</taxon>
        <taxon>Spiralia</taxon>
        <taxon>Lophotrochozoa</taxon>
        <taxon>Platyhelminthes</taxon>
        <taxon>Trematoda</taxon>
        <taxon>Digenea</taxon>
        <taxon>Opisthorchiida</taxon>
        <taxon>Opisthorchiata</taxon>
        <taxon>Opisthorchiidae</taxon>
        <taxon>Opisthorchis</taxon>
    </lineage>
</organism>
<name>A0A4S2LFN0_OPIFE</name>
<keyword evidence="3" id="KW-1185">Reference proteome</keyword>
<evidence type="ECO:0000313" key="3">
    <source>
        <dbReference type="Proteomes" id="UP000308267"/>
    </source>
</evidence>
<evidence type="ECO:0000313" key="2">
    <source>
        <dbReference type="EMBL" id="TGZ59177.1"/>
    </source>
</evidence>
<comment type="caution">
    <text evidence="2">The sequence shown here is derived from an EMBL/GenBank/DDBJ whole genome shotgun (WGS) entry which is preliminary data.</text>
</comment>
<reference evidence="2 3" key="1">
    <citation type="journal article" date="2019" name="BMC Genomics">
        <title>New insights from Opisthorchis felineus genome: update on genomics of the epidemiologically important liver flukes.</title>
        <authorList>
            <person name="Ershov N.I."/>
            <person name="Mordvinov V.A."/>
            <person name="Prokhortchouk E.B."/>
            <person name="Pakharukova M.Y."/>
            <person name="Gunbin K.V."/>
            <person name="Ustyantsev K."/>
            <person name="Genaev M.A."/>
            <person name="Blinov A.G."/>
            <person name="Mazur A."/>
            <person name="Boulygina E."/>
            <person name="Tsygankova S."/>
            <person name="Khrameeva E."/>
            <person name="Chekanov N."/>
            <person name="Fan G."/>
            <person name="Xiao A."/>
            <person name="Zhang H."/>
            <person name="Xu X."/>
            <person name="Yang H."/>
            <person name="Solovyev V."/>
            <person name="Lee S.M."/>
            <person name="Liu X."/>
            <person name="Afonnikov D.A."/>
            <person name="Skryabin K.G."/>
        </authorList>
    </citation>
    <scope>NUCLEOTIDE SEQUENCE [LARGE SCALE GENOMIC DNA]</scope>
    <source>
        <strain evidence="2">AK-0245</strain>
        <tissue evidence="2">Whole organism</tissue>
    </source>
</reference>
<protein>
    <submittedName>
        <fullName evidence="2">Uncharacterized protein</fullName>
    </submittedName>
</protein>
<accession>A0A4S2LFN0</accession>
<proteinExistence type="predicted"/>
<feature type="region of interest" description="Disordered" evidence="1">
    <location>
        <begin position="60"/>
        <end position="87"/>
    </location>
</feature>
<dbReference type="OrthoDB" id="6284067at2759"/>